<dbReference type="InParanoid" id="D8RJK7"/>
<name>D8RJK7_SELML</name>
<accession>D8RJK7</accession>
<reference evidence="1 2" key="1">
    <citation type="journal article" date="2011" name="Science">
        <title>The Selaginella genome identifies genetic changes associated with the evolution of vascular plants.</title>
        <authorList>
            <person name="Banks J.A."/>
            <person name="Nishiyama T."/>
            <person name="Hasebe M."/>
            <person name="Bowman J.L."/>
            <person name="Gribskov M."/>
            <person name="dePamphilis C."/>
            <person name="Albert V.A."/>
            <person name="Aono N."/>
            <person name="Aoyama T."/>
            <person name="Ambrose B.A."/>
            <person name="Ashton N.W."/>
            <person name="Axtell M.J."/>
            <person name="Barker E."/>
            <person name="Barker M.S."/>
            <person name="Bennetzen J.L."/>
            <person name="Bonawitz N.D."/>
            <person name="Chapple C."/>
            <person name="Cheng C."/>
            <person name="Correa L.G."/>
            <person name="Dacre M."/>
            <person name="DeBarry J."/>
            <person name="Dreyer I."/>
            <person name="Elias M."/>
            <person name="Engstrom E.M."/>
            <person name="Estelle M."/>
            <person name="Feng L."/>
            <person name="Finet C."/>
            <person name="Floyd S.K."/>
            <person name="Frommer W.B."/>
            <person name="Fujita T."/>
            <person name="Gramzow L."/>
            <person name="Gutensohn M."/>
            <person name="Harholt J."/>
            <person name="Hattori M."/>
            <person name="Heyl A."/>
            <person name="Hirai T."/>
            <person name="Hiwatashi Y."/>
            <person name="Ishikawa M."/>
            <person name="Iwata M."/>
            <person name="Karol K.G."/>
            <person name="Koehler B."/>
            <person name="Kolukisaoglu U."/>
            <person name="Kubo M."/>
            <person name="Kurata T."/>
            <person name="Lalonde S."/>
            <person name="Li K."/>
            <person name="Li Y."/>
            <person name="Litt A."/>
            <person name="Lyons E."/>
            <person name="Manning G."/>
            <person name="Maruyama T."/>
            <person name="Michael T.P."/>
            <person name="Mikami K."/>
            <person name="Miyazaki S."/>
            <person name="Morinaga S."/>
            <person name="Murata T."/>
            <person name="Mueller-Roeber B."/>
            <person name="Nelson D.R."/>
            <person name="Obara M."/>
            <person name="Oguri Y."/>
            <person name="Olmstead R.G."/>
            <person name="Onodera N."/>
            <person name="Petersen B.L."/>
            <person name="Pils B."/>
            <person name="Prigge M."/>
            <person name="Rensing S.A."/>
            <person name="Riano-Pachon D.M."/>
            <person name="Roberts A.W."/>
            <person name="Sato Y."/>
            <person name="Scheller H.V."/>
            <person name="Schulz B."/>
            <person name="Schulz C."/>
            <person name="Shakirov E.V."/>
            <person name="Shibagaki N."/>
            <person name="Shinohara N."/>
            <person name="Shippen D.E."/>
            <person name="Soerensen I."/>
            <person name="Sotooka R."/>
            <person name="Sugimoto N."/>
            <person name="Sugita M."/>
            <person name="Sumikawa N."/>
            <person name="Tanurdzic M."/>
            <person name="Theissen G."/>
            <person name="Ulvskov P."/>
            <person name="Wakazuki S."/>
            <person name="Weng J.K."/>
            <person name="Willats W.W."/>
            <person name="Wipf D."/>
            <person name="Wolf P.G."/>
            <person name="Yang L."/>
            <person name="Zimmer A.D."/>
            <person name="Zhu Q."/>
            <person name="Mitros T."/>
            <person name="Hellsten U."/>
            <person name="Loque D."/>
            <person name="Otillar R."/>
            <person name="Salamov A."/>
            <person name="Schmutz J."/>
            <person name="Shapiro H."/>
            <person name="Lindquist E."/>
            <person name="Lucas S."/>
            <person name="Rokhsar D."/>
            <person name="Grigoriev I.V."/>
        </authorList>
    </citation>
    <scope>NUCLEOTIDE SEQUENCE [LARGE SCALE GENOMIC DNA]</scope>
</reference>
<sequence>MSKERLDRGLEKAVSLYKECSGTGKGPFLVADDVFYSSFEKWSSNNEDCWRLAFLEREAGSGVGSVYIFGDPSNVHDETKQWFFHKLCRQVERHLMLTSPELDIRSFVRVLGSSRFALGNGSKEPDASFSTASQKHPFPRVVLEVGYKNEPFEVLVRELNHWVRSGCKLAIGIQISYATLSTSSSSLQLLWVQEEAGKGTQIIDFSPGVCTLETKEDFLVWFPFSMLSSDVPDCHDIPLTFDLYQLQSTIKELVQEEFDLYQLQSTIKEMV</sequence>
<dbReference type="EMBL" id="GL377581">
    <property type="protein sequence ID" value="EFJ27924.1"/>
    <property type="molecule type" value="Genomic_DNA"/>
</dbReference>
<protein>
    <submittedName>
        <fullName evidence="1">Uncharacterized protein</fullName>
    </submittedName>
</protein>
<gene>
    <name evidence="1" type="ORF">SELMODRAFT_411959</name>
</gene>
<organism evidence="2">
    <name type="scientific">Selaginella moellendorffii</name>
    <name type="common">Spikemoss</name>
    <dbReference type="NCBI Taxonomy" id="88036"/>
    <lineage>
        <taxon>Eukaryota</taxon>
        <taxon>Viridiplantae</taxon>
        <taxon>Streptophyta</taxon>
        <taxon>Embryophyta</taxon>
        <taxon>Tracheophyta</taxon>
        <taxon>Lycopodiopsida</taxon>
        <taxon>Selaginellales</taxon>
        <taxon>Selaginellaceae</taxon>
        <taxon>Selaginella</taxon>
    </lineage>
</organism>
<dbReference type="Proteomes" id="UP000001514">
    <property type="component" value="Unassembled WGS sequence"/>
</dbReference>
<dbReference type="HOGENOM" id="CLU_067690_0_0_1"/>
<evidence type="ECO:0000313" key="2">
    <source>
        <dbReference type="Proteomes" id="UP000001514"/>
    </source>
</evidence>
<proteinExistence type="predicted"/>
<evidence type="ECO:0000313" key="1">
    <source>
        <dbReference type="EMBL" id="EFJ27924.1"/>
    </source>
</evidence>
<dbReference type="KEGG" id="smo:SELMODRAFT_411959"/>
<dbReference type="Gramene" id="EFJ27924">
    <property type="protein sequence ID" value="EFJ27924"/>
    <property type="gene ID" value="SELMODRAFT_411959"/>
</dbReference>
<keyword evidence="2" id="KW-1185">Reference proteome</keyword>
<dbReference type="AlphaFoldDB" id="D8RJK7"/>